<evidence type="ECO:0000313" key="3">
    <source>
        <dbReference type="Proteomes" id="UP000784294"/>
    </source>
</evidence>
<protein>
    <submittedName>
        <fullName evidence="2">Uncharacterized protein</fullName>
    </submittedName>
</protein>
<gene>
    <name evidence="2" type="ORF">PXEA_LOCUS13829</name>
</gene>
<keyword evidence="1" id="KW-0812">Transmembrane</keyword>
<dbReference type="AlphaFoldDB" id="A0A448WU96"/>
<keyword evidence="1" id="KW-0472">Membrane</keyword>
<dbReference type="EMBL" id="CAAALY010046189">
    <property type="protein sequence ID" value="VEL20389.1"/>
    <property type="molecule type" value="Genomic_DNA"/>
</dbReference>
<reference evidence="2" key="1">
    <citation type="submission" date="2018-11" db="EMBL/GenBank/DDBJ databases">
        <authorList>
            <consortium name="Pathogen Informatics"/>
        </authorList>
    </citation>
    <scope>NUCLEOTIDE SEQUENCE</scope>
</reference>
<dbReference type="Proteomes" id="UP000784294">
    <property type="component" value="Unassembled WGS sequence"/>
</dbReference>
<evidence type="ECO:0000313" key="2">
    <source>
        <dbReference type="EMBL" id="VEL20389.1"/>
    </source>
</evidence>
<proteinExistence type="predicted"/>
<keyword evidence="1" id="KW-1133">Transmembrane helix</keyword>
<name>A0A448WU96_9PLAT</name>
<evidence type="ECO:0000256" key="1">
    <source>
        <dbReference type="SAM" id="Phobius"/>
    </source>
</evidence>
<feature type="transmembrane region" description="Helical" evidence="1">
    <location>
        <begin position="155"/>
        <end position="181"/>
    </location>
</feature>
<accession>A0A448WU96</accession>
<keyword evidence="3" id="KW-1185">Reference proteome</keyword>
<organism evidence="2 3">
    <name type="scientific">Protopolystoma xenopodis</name>
    <dbReference type="NCBI Taxonomy" id="117903"/>
    <lineage>
        <taxon>Eukaryota</taxon>
        <taxon>Metazoa</taxon>
        <taxon>Spiralia</taxon>
        <taxon>Lophotrochozoa</taxon>
        <taxon>Platyhelminthes</taxon>
        <taxon>Monogenea</taxon>
        <taxon>Polyopisthocotylea</taxon>
        <taxon>Polystomatidea</taxon>
        <taxon>Polystomatidae</taxon>
        <taxon>Protopolystoma</taxon>
    </lineage>
</organism>
<comment type="caution">
    <text evidence="2">The sequence shown here is derived from an EMBL/GenBank/DDBJ whole genome shotgun (WGS) entry which is preliminary data.</text>
</comment>
<sequence length="204" mass="22139">MPGWVDEEATYASPTSFQDMQNHQSATFLRGLSALCQPTAGPIQQQRRQSLEVTGSSMSFSASTSESGHFSYPTNADFNAIAAVCPPRLRQFALPDQGMPDPSILGLESQIQVYPVSKVTADQDTLDSITAEENKTKKPSLDLIQSDLESEGETLIITSLCTPIVFVAVLVISYCSVLTTFRSEHTSSYKRIAASISSSSHQHT</sequence>